<dbReference type="InterPro" id="IPR001387">
    <property type="entry name" value="Cro/C1-type_HTH"/>
</dbReference>
<name>A0ABV6U7X2_9ACTN</name>
<proteinExistence type="predicted"/>
<comment type="caution">
    <text evidence="1">The sequence shown here is derived from an EMBL/GenBank/DDBJ whole genome shotgun (WGS) entry which is preliminary data.</text>
</comment>
<dbReference type="Proteomes" id="UP001589870">
    <property type="component" value="Unassembled WGS sequence"/>
</dbReference>
<protein>
    <submittedName>
        <fullName evidence="1">Helix-turn-helix domain-containing protein</fullName>
    </submittedName>
</protein>
<reference evidence="1 2" key="1">
    <citation type="submission" date="2024-09" db="EMBL/GenBank/DDBJ databases">
        <authorList>
            <person name="Sun Q."/>
            <person name="Mori K."/>
        </authorList>
    </citation>
    <scope>NUCLEOTIDE SEQUENCE [LARGE SCALE GENOMIC DNA]</scope>
    <source>
        <strain evidence="1 2">TBRC 1851</strain>
    </source>
</reference>
<dbReference type="Gene3D" id="1.10.260.40">
    <property type="entry name" value="lambda repressor-like DNA-binding domains"/>
    <property type="match status" value="1"/>
</dbReference>
<dbReference type="SUPFAM" id="SSF47413">
    <property type="entry name" value="lambda repressor-like DNA-binding domains"/>
    <property type="match status" value="1"/>
</dbReference>
<dbReference type="InterPro" id="IPR010982">
    <property type="entry name" value="Lambda_DNA-bd_dom_sf"/>
</dbReference>
<dbReference type="RefSeq" id="WP_394302665.1">
    <property type="nucleotide sequence ID" value="NZ_JBHMQT010000044.1"/>
</dbReference>
<accession>A0ABV6U7X2</accession>
<dbReference type="EMBL" id="JBHMQT010000044">
    <property type="protein sequence ID" value="MFC0864563.1"/>
    <property type="molecule type" value="Genomic_DNA"/>
</dbReference>
<gene>
    <name evidence="1" type="ORF">ACFHYQ_19925</name>
</gene>
<evidence type="ECO:0000313" key="2">
    <source>
        <dbReference type="Proteomes" id="UP001589870"/>
    </source>
</evidence>
<organism evidence="1 2">
    <name type="scientific">Sphaerimonospora cavernae</name>
    <dbReference type="NCBI Taxonomy" id="1740611"/>
    <lineage>
        <taxon>Bacteria</taxon>
        <taxon>Bacillati</taxon>
        <taxon>Actinomycetota</taxon>
        <taxon>Actinomycetes</taxon>
        <taxon>Streptosporangiales</taxon>
        <taxon>Streptosporangiaceae</taxon>
        <taxon>Sphaerimonospora</taxon>
    </lineage>
</organism>
<keyword evidence="2" id="KW-1185">Reference proteome</keyword>
<evidence type="ECO:0000313" key="1">
    <source>
        <dbReference type="EMBL" id="MFC0864563.1"/>
    </source>
</evidence>
<dbReference type="CDD" id="cd00093">
    <property type="entry name" value="HTH_XRE"/>
    <property type="match status" value="1"/>
</dbReference>
<sequence length="80" mass="9136">MPNSVPNVQLRAWRNAQHLTRAELADRINQTPIGIKERLAVDEERIRRWESGEVSWPRAPFRLALTQAPDSNPKISVSPP</sequence>